<dbReference type="AlphaFoldDB" id="A0A1I6DG67"/>
<protein>
    <submittedName>
        <fullName evidence="1">Uncharacterized protein</fullName>
    </submittedName>
</protein>
<dbReference type="RefSeq" id="WP_092482879.1">
    <property type="nucleotide sequence ID" value="NZ_FOYM01000010.1"/>
</dbReference>
<evidence type="ECO:0000313" key="2">
    <source>
        <dbReference type="Proteomes" id="UP000199584"/>
    </source>
</evidence>
<proteinExistence type="predicted"/>
<accession>A0A1I6DG67</accession>
<dbReference type="Proteomes" id="UP000199584">
    <property type="component" value="Unassembled WGS sequence"/>
</dbReference>
<dbReference type="OrthoDB" id="2084556at2"/>
<name>A0A1I6DG67_9FIRM</name>
<dbReference type="STRING" id="39060.SAMN05660706_11067"/>
<evidence type="ECO:0000313" key="1">
    <source>
        <dbReference type="EMBL" id="SFR04429.1"/>
    </source>
</evidence>
<organism evidence="1 2">
    <name type="scientific">Desulfoscipio geothermicus DSM 3669</name>
    <dbReference type="NCBI Taxonomy" id="1121426"/>
    <lineage>
        <taxon>Bacteria</taxon>
        <taxon>Bacillati</taxon>
        <taxon>Bacillota</taxon>
        <taxon>Clostridia</taxon>
        <taxon>Eubacteriales</taxon>
        <taxon>Desulfallaceae</taxon>
        <taxon>Desulfoscipio</taxon>
    </lineage>
</organism>
<keyword evidence="2" id="KW-1185">Reference proteome</keyword>
<sequence length="73" mass="8176">MKKYHVCDCCDRIFNITESADRGDAGHLTGAMAGDIMIEEFENDGSLVPGLCAECREEVYGPAQQFIYPHRLH</sequence>
<gene>
    <name evidence="1" type="ORF">SAMN05660706_11067</name>
</gene>
<dbReference type="EMBL" id="FOYM01000010">
    <property type="protein sequence ID" value="SFR04429.1"/>
    <property type="molecule type" value="Genomic_DNA"/>
</dbReference>
<reference evidence="2" key="1">
    <citation type="submission" date="2016-10" db="EMBL/GenBank/DDBJ databases">
        <authorList>
            <person name="Varghese N."/>
            <person name="Submissions S."/>
        </authorList>
    </citation>
    <scope>NUCLEOTIDE SEQUENCE [LARGE SCALE GENOMIC DNA]</scope>
    <source>
        <strain evidence="2">DSM 3669</strain>
    </source>
</reference>